<accession>A0A2J6Q3X3</accession>
<keyword evidence="3" id="KW-1185">Reference proteome</keyword>
<name>A0A2J6Q3X3_9HELO</name>
<evidence type="ECO:0000313" key="3">
    <source>
        <dbReference type="Proteomes" id="UP000235672"/>
    </source>
</evidence>
<dbReference type="Pfam" id="PF20150">
    <property type="entry name" value="2EXR"/>
    <property type="match status" value="1"/>
</dbReference>
<protein>
    <recommendedName>
        <fullName evidence="1">2EXR domain-containing protein</fullName>
    </recommendedName>
</protein>
<dbReference type="InterPro" id="IPR045518">
    <property type="entry name" value="2EXR"/>
</dbReference>
<dbReference type="EMBL" id="KZ613483">
    <property type="protein sequence ID" value="PMD20987.1"/>
    <property type="molecule type" value="Genomic_DNA"/>
</dbReference>
<dbReference type="Proteomes" id="UP000235672">
    <property type="component" value="Unassembled WGS sequence"/>
</dbReference>
<dbReference type="AlphaFoldDB" id="A0A2J6Q3X3"/>
<sequence length="271" mass="30934">MASSFPQFSILPAELRLQIWQLALATTPEISTITLSYTRWDALDTQAYDGLSYEVVQGNLWYFAFTPCRDLPAILFTSREAFSIGRRLYHVAHQIGHEIVDETDIENLTSEDGKIVVEDYSSSIPVTTRKERAIPYPNNHLFYVKTDPKVSIQSNLPLSYHAISDLRPLSFRGIRYLVMDAMEFHNRMYVMNSNPLVFSGLKVLFLVMEPYGNIDVGGWEIQSDSAIDRWDFLKPGERADLKAGTAKWNVGEVVFVRSTEEALERVGQREI</sequence>
<feature type="domain" description="2EXR" evidence="1">
    <location>
        <begin position="5"/>
        <end position="90"/>
    </location>
</feature>
<gene>
    <name evidence="2" type="ORF">NA56DRAFT_164604</name>
</gene>
<reference evidence="2 3" key="1">
    <citation type="submission" date="2016-05" db="EMBL/GenBank/DDBJ databases">
        <title>A degradative enzymes factory behind the ericoid mycorrhizal symbiosis.</title>
        <authorList>
            <consortium name="DOE Joint Genome Institute"/>
            <person name="Martino E."/>
            <person name="Morin E."/>
            <person name="Grelet G."/>
            <person name="Kuo A."/>
            <person name="Kohler A."/>
            <person name="Daghino S."/>
            <person name="Barry K."/>
            <person name="Choi C."/>
            <person name="Cichocki N."/>
            <person name="Clum A."/>
            <person name="Copeland A."/>
            <person name="Hainaut M."/>
            <person name="Haridas S."/>
            <person name="Labutti K."/>
            <person name="Lindquist E."/>
            <person name="Lipzen A."/>
            <person name="Khouja H.-R."/>
            <person name="Murat C."/>
            <person name="Ohm R."/>
            <person name="Olson A."/>
            <person name="Spatafora J."/>
            <person name="Veneault-Fourrey C."/>
            <person name="Henrissat B."/>
            <person name="Grigoriev I."/>
            <person name="Martin F."/>
            <person name="Perotto S."/>
        </authorList>
    </citation>
    <scope>NUCLEOTIDE SEQUENCE [LARGE SCALE GENOMIC DNA]</scope>
    <source>
        <strain evidence="2 3">UAMH 7357</strain>
    </source>
</reference>
<proteinExistence type="predicted"/>
<organism evidence="2 3">
    <name type="scientific">Hyaloscypha hepaticicola</name>
    <dbReference type="NCBI Taxonomy" id="2082293"/>
    <lineage>
        <taxon>Eukaryota</taxon>
        <taxon>Fungi</taxon>
        <taxon>Dikarya</taxon>
        <taxon>Ascomycota</taxon>
        <taxon>Pezizomycotina</taxon>
        <taxon>Leotiomycetes</taxon>
        <taxon>Helotiales</taxon>
        <taxon>Hyaloscyphaceae</taxon>
        <taxon>Hyaloscypha</taxon>
    </lineage>
</organism>
<evidence type="ECO:0000259" key="1">
    <source>
        <dbReference type="Pfam" id="PF20150"/>
    </source>
</evidence>
<dbReference type="OrthoDB" id="3469466at2759"/>
<evidence type="ECO:0000313" key="2">
    <source>
        <dbReference type="EMBL" id="PMD20987.1"/>
    </source>
</evidence>